<dbReference type="InterPro" id="IPR011257">
    <property type="entry name" value="DNA_glycosylase"/>
</dbReference>
<dbReference type="InterPro" id="IPR051912">
    <property type="entry name" value="Alkylbase_DNA_Glycosylase/TA"/>
</dbReference>
<protein>
    <recommendedName>
        <fullName evidence="5">DNA-3-methyladenine glycosylase 2 family protein</fullName>
    </recommendedName>
</protein>
<evidence type="ECO:0008006" key="5">
    <source>
        <dbReference type="Google" id="ProtNLM"/>
    </source>
</evidence>
<dbReference type="PANTHER" id="PTHR43003">
    <property type="entry name" value="DNA-3-METHYLADENINE GLYCOSYLASE"/>
    <property type="match status" value="1"/>
</dbReference>
<keyword evidence="1" id="KW-0227">DNA damage</keyword>
<dbReference type="Gene3D" id="1.10.340.30">
    <property type="entry name" value="Hypothetical protein, domain 2"/>
    <property type="match status" value="1"/>
</dbReference>
<dbReference type="SUPFAM" id="SSF48150">
    <property type="entry name" value="DNA-glycosylase"/>
    <property type="match status" value="1"/>
</dbReference>
<organism evidence="3 4">
    <name type="scientific">Microbacterium rhizosphaerae</name>
    <dbReference type="NCBI Taxonomy" id="1678237"/>
    <lineage>
        <taxon>Bacteria</taxon>
        <taxon>Bacillati</taxon>
        <taxon>Actinomycetota</taxon>
        <taxon>Actinomycetes</taxon>
        <taxon>Micrococcales</taxon>
        <taxon>Microbacteriaceae</taxon>
        <taxon>Microbacterium</taxon>
    </lineage>
</organism>
<evidence type="ECO:0000313" key="4">
    <source>
        <dbReference type="Proteomes" id="UP001323798"/>
    </source>
</evidence>
<dbReference type="Proteomes" id="UP001323798">
    <property type="component" value="Chromosome"/>
</dbReference>
<proteinExistence type="predicted"/>
<dbReference type="PANTHER" id="PTHR43003:SF13">
    <property type="entry name" value="DNA-3-METHYLADENINE GLYCOSYLASE 2"/>
    <property type="match status" value="1"/>
</dbReference>
<evidence type="ECO:0000256" key="2">
    <source>
        <dbReference type="ARBA" id="ARBA00023204"/>
    </source>
</evidence>
<keyword evidence="4" id="KW-1185">Reference proteome</keyword>
<evidence type="ECO:0000313" key="3">
    <source>
        <dbReference type="EMBL" id="WPR88772.1"/>
    </source>
</evidence>
<dbReference type="EMBL" id="CP139368">
    <property type="protein sequence ID" value="WPR88772.1"/>
    <property type="molecule type" value="Genomic_DNA"/>
</dbReference>
<sequence>MTTTRTTSIALRGAYDLREVALMGFGHRDEKDFDGVMRLAFCTDELDGQVGVEVRHGDGELELVVHGEGDLDAIARQVARVVSADHDGVAWAAVCAADPVLSRVYAAAPGFRPSNFYSPYEAAVWAVVSARRARAQGIGLRRRLSEVHGAVFELAGAPEAALPTPMQLLELESFPGLPADRVPRLHGIARAALDGALDIGRLTAMSPADAMADVQRLPGIGPFYSALIVIRACGLTDVLSTQEDHTRTAVQELYGLDHRPDDDELERIAEAWRPFRTWATVALRAVGSRMPAHA</sequence>
<gene>
    <name evidence="3" type="ORF">SM116_13480</name>
</gene>
<name>A0ABZ0SM61_9MICO</name>
<evidence type="ECO:0000256" key="1">
    <source>
        <dbReference type="ARBA" id="ARBA00022763"/>
    </source>
</evidence>
<reference evidence="3 4" key="1">
    <citation type="submission" date="2023-11" db="EMBL/GenBank/DDBJ databases">
        <title>Genome sequence of Microbacterium rhizosphaerae KACC 19337.</title>
        <authorList>
            <person name="Choi H."/>
            <person name="Kim S."/>
            <person name="Kim Y."/>
            <person name="Kwon S.-W."/>
            <person name="Heo J."/>
        </authorList>
    </citation>
    <scope>NUCLEOTIDE SEQUENCE [LARGE SCALE GENOMIC DNA]</scope>
    <source>
        <strain evidence="3 4">KACC 19337</strain>
    </source>
</reference>
<dbReference type="InterPro" id="IPR023170">
    <property type="entry name" value="HhH_base_excis_C"/>
</dbReference>
<dbReference type="RefSeq" id="WP_320941489.1">
    <property type="nucleotide sequence ID" value="NZ_BAABEU010000005.1"/>
</dbReference>
<accession>A0ABZ0SM61</accession>
<dbReference type="Gene3D" id="1.10.1670.10">
    <property type="entry name" value="Helix-hairpin-Helix base-excision DNA repair enzymes (C-terminal)"/>
    <property type="match status" value="1"/>
</dbReference>
<keyword evidence="2" id="KW-0234">DNA repair</keyword>